<keyword evidence="2" id="KW-1185">Reference proteome</keyword>
<organism evidence="1 2">
    <name type="scientific">Scylla paramamosain</name>
    <name type="common">Mud crab</name>
    <dbReference type="NCBI Taxonomy" id="85552"/>
    <lineage>
        <taxon>Eukaryota</taxon>
        <taxon>Metazoa</taxon>
        <taxon>Ecdysozoa</taxon>
        <taxon>Arthropoda</taxon>
        <taxon>Crustacea</taxon>
        <taxon>Multicrustacea</taxon>
        <taxon>Malacostraca</taxon>
        <taxon>Eumalacostraca</taxon>
        <taxon>Eucarida</taxon>
        <taxon>Decapoda</taxon>
        <taxon>Pleocyemata</taxon>
        <taxon>Brachyura</taxon>
        <taxon>Eubrachyura</taxon>
        <taxon>Portunoidea</taxon>
        <taxon>Portunidae</taxon>
        <taxon>Portuninae</taxon>
        <taxon>Scylla</taxon>
    </lineage>
</organism>
<protein>
    <submittedName>
        <fullName evidence="1">Uncharacterized protein</fullName>
    </submittedName>
</protein>
<gene>
    <name evidence="1" type="ORF">O3P69_003145</name>
</gene>
<accession>A0AAW0UNM9</accession>
<comment type="caution">
    <text evidence="1">The sequence shown here is derived from an EMBL/GenBank/DDBJ whole genome shotgun (WGS) entry which is preliminary data.</text>
</comment>
<dbReference type="Proteomes" id="UP001487740">
    <property type="component" value="Unassembled WGS sequence"/>
</dbReference>
<proteinExistence type="predicted"/>
<sequence length="129" mass="14604">MDVMKLVTEAGARKQCSWTDALVNKAIVRGTASTGILVKTQELGKDLLLSLHSRVVLRCHPRRCRLVVCRTPRAEDNIQQERVSSLAVFYLRTSDNECPIVKEDEEEEEVVAVVVVEVEVELVERKEEN</sequence>
<evidence type="ECO:0000313" key="2">
    <source>
        <dbReference type="Proteomes" id="UP001487740"/>
    </source>
</evidence>
<name>A0AAW0UNM9_SCYPA</name>
<dbReference type="AlphaFoldDB" id="A0AAW0UNM9"/>
<dbReference type="EMBL" id="JARAKH010000010">
    <property type="protein sequence ID" value="KAK8400237.1"/>
    <property type="molecule type" value="Genomic_DNA"/>
</dbReference>
<reference evidence="1 2" key="1">
    <citation type="submission" date="2023-03" db="EMBL/GenBank/DDBJ databases">
        <title>High-quality genome of Scylla paramamosain provides insights in environmental adaptation.</title>
        <authorList>
            <person name="Zhang L."/>
        </authorList>
    </citation>
    <scope>NUCLEOTIDE SEQUENCE [LARGE SCALE GENOMIC DNA]</scope>
    <source>
        <strain evidence="1">LZ_2023a</strain>
        <tissue evidence="1">Muscle</tissue>
    </source>
</reference>
<evidence type="ECO:0000313" key="1">
    <source>
        <dbReference type="EMBL" id="KAK8400237.1"/>
    </source>
</evidence>